<evidence type="ECO:0000313" key="2">
    <source>
        <dbReference type="EMBL" id="TVY11694.1"/>
    </source>
</evidence>
<organism evidence="2 3">
    <name type="scientific">Paenibacillus cremeus</name>
    <dbReference type="NCBI Taxonomy" id="2163881"/>
    <lineage>
        <taxon>Bacteria</taxon>
        <taxon>Bacillati</taxon>
        <taxon>Bacillota</taxon>
        <taxon>Bacilli</taxon>
        <taxon>Bacillales</taxon>
        <taxon>Paenibacillaceae</taxon>
        <taxon>Paenibacillus</taxon>
    </lineage>
</organism>
<dbReference type="RefSeq" id="WP_144843036.1">
    <property type="nucleotide sequence ID" value="NZ_VNJI01000002.1"/>
</dbReference>
<dbReference type="AlphaFoldDB" id="A0A559KHT1"/>
<evidence type="ECO:0000259" key="1">
    <source>
        <dbReference type="Pfam" id="PF01408"/>
    </source>
</evidence>
<dbReference type="GO" id="GO:0000166">
    <property type="term" value="F:nucleotide binding"/>
    <property type="evidence" value="ECO:0007669"/>
    <property type="project" value="InterPro"/>
</dbReference>
<protein>
    <submittedName>
        <fullName evidence="2">Gfo/Idh/MocA family oxidoreductase</fullName>
    </submittedName>
</protein>
<accession>A0A559KHT1</accession>
<dbReference type="InterPro" id="IPR036291">
    <property type="entry name" value="NAD(P)-bd_dom_sf"/>
</dbReference>
<dbReference type="InterPro" id="IPR000683">
    <property type="entry name" value="Gfo/Idh/MocA-like_OxRdtase_N"/>
</dbReference>
<dbReference type="OrthoDB" id="9772350at2"/>
<gene>
    <name evidence="2" type="ORF">FPZ49_03080</name>
</gene>
<dbReference type="Pfam" id="PF01408">
    <property type="entry name" value="GFO_IDH_MocA"/>
    <property type="match status" value="1"/>
</dbReference>
<name>A0A559KHT1_9BACL</name>
<reference evidence="2 3" key="1">
    <citation type="submission" date="2019-07" db="EMBL/GenBank/DDBJ databases">
        <authorList>
            <person name="Kim J."/>
        </authorList>
    </citation>
    <scope>NUCLEOTIDE SEQUENCE [LARGE SCALE GENOMIC DNA]</scope>
    <source>
        <strain evidence="2 3">JC52</strain>
    </source>
</reference>
<dbReference type="EMBL" id="VNJI01000002">
    <property type="protein sequence ID" value="TVY11694.1"/>
    <property type="molecule type" value="Genomic_DNA"/>
</dbReference>
<dbReference type="InterPro" id="IPR051450">
    <property type="entry name" value="Gfo/Idh/MocA_Oxidoreductases"/>
</dbReference>
<evidence type="ECO:0000313" key="3">
    <source>
        <dbReference type="Proteomes" id="UP000317036"/>
    </source>
</evidence>
<dbReference type="Proteomes" id="UP000317036">
    <property type="component" value="Unassembled WGS sequence"/>
</dbReference>
<comment type="caution">
    <text evidence="2">The sequence shown here is derived from an EMBL/GenBank/DDBJ whole genome shotgun (WGS) entry which is preliminary data.</text>
</comment>
<keyword evidence="3" id="KW-1185">Reference proteome</keyword>
<proteinExistence type="predicted"/>
<dbReference type="PANTHER" id="PTHR43377:SF1">
    <property type="entry name" value="BILIVERDIN REDUCTASE A"/>
    <property type="match status" value="1"/>
</dbReference>
<dbReference type="Gene3D" id="3.40.50.720">
    <property type="entry name" value="NAD(P)-binding Rossmann-like Domain"/>
    <property type="match status" value="1"/>
</dbReference>
<dbReference type="PANTHER" id="PTHR43377">
    <property type="entry name" value="BILIVERDIN REDUCTASE A"/>
    <property type="match status" value="1"/>
</dbReference>
<dbReference type="SUPFAM" id="SSF51735">
    <property type="entry name" value="NAD(P)-binding Rossmann-fold domains"/>
    <property type="match status" value="1"/>
</dbReference>
<feature type="domain" description="Gfo/Idh/MocA-like oxidoreductase N-terminal" evidence="1">
    <location>
        <begin position="9"/>
        <end position="123"/>
    </location>
</feature>
<sequence length="361" mass="39991">MSRSDKIVFGIIGGGWRAEFYLRIAQAIPSRFEVGGMVVRDSEKGRLLEQRFGVTTFRTLESLLESVKLHFVVVSVPWAVCPGYIEQLAERHIAVLAETPPAPDLEGLIRLHRLTEAGARVQVAEQYPLQPRHQAILAIIRSGLLGEISHAQVSVAHGYHGIAMMRQLLGAGMKPVNITGQRFTTAITAGPSRAGAPAEERMNSSRQDIAVFDFGDQQGVFDFSGDQYFSWIRSNRLLVRGARGEIAQDEVRYLEDFRTPIHTQLRRINAGENGNLEGYYLKGIQCGSQWVYVNPFEQARLSDDELAVATCLLKMADYAGGGDSFYSLADASQDHYLSLLLNRALESGEPVVSEPQPWSLD</sequence>